<reference evidence="2 3" key="1">
    <citation type="submission" date="2021-05" db="EMBL/GenBank/DDBJ databases">
        <title>Genome Assembly of Synthetic Allotetraploid Brassica napus Reveals Homoeologous Exchanges between Subgenomes.</title>
        <authorList>
            <person name="Davis J.T."/>
        </authorList>
    </citation>
    <scope>NUCLEOTIDE SEQUENCE [LARGE SCALE GENOMIC DNA]</scope>
    <source>
        <strain evidence="3">cv. Da-Ae</strain>
        <tissue evidence="2">Seedling</tissue>
    </source>
</reference>
<dbReference type="PANTHER" id="PTHR33448">
    <property type="entry name" value="CHLOROPLAST PROTEIN HCF243-RELATED"/>
    <property type="match status" value="1"/>
</dbReference>
<feature type="region of interest" description="Disordered" evidence="1">
    <location>
        <begin position="42"/>
        <end position="67"/>
    </location>
</feature>
<evidence type="ECO:0000313" key="2">
    <source>
        <dbReference type="EMBL" id="KAH0849629.1"/>
    </source>
</evidence>
<name>A0ABQ7X2L8_BRANA</name>
<comment type="caution">
    <text evidence="2">The sequence shown here is derived from an EMBL/GenBank/DDBJ whole genome shotgun (WGS) entry which is preliminary data.</text>
</comment>
<dbReference type="PANTHER" id="PTHR33448:SF3">
    <property type="entry name" value="OS09G0370000 PROTEIN"/>
    <property type="match status" value="1"/>
</dbReference>
<dbReference type="Proteomes" id="UP000824890">
    <property type="component" value="Unassembled WGS sequence"/>
</dbReference>
<keyword evidence="3" id="KW-1185">Reference proteome</keyword>
<accession>A0ABQ7X2L8</accession>
<feature type="region of interest" description="Disordered" evidence="1">
    <location>
        <begin position="168"/>
        <end position="187"/>
    </location>
</feature>
<feature type="compositionally biased region" description="Polar residues" evidence="1">
    <location>
        <begin position="178"/>
        <end position="187"/>
    </location>
</feature>
<evidence type="ECO:0000256" key="1">
    <source>
        <dbReference type="SAM" id="MobiDB-lite"/>
    </source>
</evidence>
<sequence length="285" mass="32222">MIKSRDGSRRSSTSSYPADLLVCFPSRAHLALTPKSICSPSRPSISISTTNHHPHHRRQPSSNSPAAVEEDMGVLLYQSPPRKRGGKGKNWQTVMEEIERIHSNKSKSKFLGLLTCLKNIKFDFRCFGDFRHADVITSDDDEEDEDDDEEENTKNVFSKWFMVLQEEESKSDDDKTSRSASLMKTQTQTGGSTVDALLLMRCRSAPAKSLLEERMQVKTEQDTKEEEVGVKKIRRIEITNGGREDGVSVDEIDTDYYRLSSDIAKETWVVGGVQDPLSRSRSWKS</sequence>
<dbReference type="EMBL" id="JAGKQM010002432">
    <property type="protein sequence ID" value="KAH0849629.1"/>
    <property type="molecule type" value="Genomic_DNA"/>
</dbReference>
<organism evidence="2 3">
    <name type="scientific">Brassica napus</name>
    <name type="common">Rape</name>
    <dbReference type="NCBI Taxonomy" id="3708"/>
    <lineage>
        <taxon>Eukaryota</taxon>
        <taxon>Viridiplantae</taxon>
        <taxon>Streptophyta</taxon>
        <taxon>Embryophyta</taxon>
        <taxon>Tracheophyta</taxon>
        <taxon>Spermatophyta</taxon>
        <taxon>Magnoliopsida</taxon>
        <taxon>eudicotyledons</taxon>
        <taxon>Gunneridae</taxon>
        <taxon>Pentapetalae</taxon>
        <taxon>rosids</taxon>
        <taxon>malvids</taxon>
        <taxon>Brassicales</taxon>
        <taxon>Brassicaceae</taxon>
        <taxon>Brassiceae</taxon>
        <taxon>Brassica</taxon>
    </lineage>
</organism>
<evidence type="ECO:0000313" key="3">
    <source>
        <dbReference type="Proteomes" id="UP000824890"/>
    </source>
</evidence>
<gene>
    <name evidence="2" type="ORF">HID58_096231</name>
</gene>
<protein>
    <submittedName>
        <fullName evidence="2">Uncharacterized protein</fullName>
    </submittedName>
</protein>
<proteinExistence type="predicted"/>